<evidence type="ECO:0000256" key="3">
    <source>
        <dbReference type="ARBA" id="ARBA00023002"/>
    </source>
</evidence>
<dbReference type="InterPro" id="IPR016215">
    <property type="entry name" value="NTA_MOA"/>
</dbReference>
<proteinExistence type="inferred from homology"/>
<dbReference type="NCBIfam" id="TIGR03860">
    <property type="entry name" value="FMN_nitrolo"/>
    <property type="match status" value="1"/>
</dbReference>
<keyword evidence="1" id="KW-0285">Flavoprotein</keyword>
<dbReference type="InterPro" id="IPR036661">
    <property type="entry name" value="Luciferase-like_sf"/>
</dbReference>
<name>A0ABT3ZJM8_9BURK</name>
<dbReference type="PANTHER" id="PTHR30011">
    <property type="entry name" value="ALKANESULFONATE MONOOXYGENASE-RELATED"/>
    <property type="match status" value="1"/>
</dbReference>
<keyword evidence="3" id="KW-0560">Oxidoreductase</keyword>
<gene>
    <name evidence="7" type="ORF">OVY01_05630</name>
</gene>
<keyword evidence="2" id="KW-0288">FMN</keyword>
<protein>
    <submittedName>
        <fullName evidence="7">LLM class flavin-dependent oxidoreductase</fullName>
    </submittedName>
</protein>
<dbReference type="SUPFAM" id="SSF51679">
    <property type="entry name" value="Bacterial luciferase-like"/>
    <property type="match status" value="1"/>
</dbReference>
<dbReference type="InterPro" id="IPR011251">
    <property type="entry name" value="Luciferase-like_dom"/>
</dbReference>
<sequence>MTRRLLFNAFAHITPNHHTHGYWRHPDGRIQRDYHRLQPWIDLARTVERGKFDTVFLADVVGVYDTFRGNGDTAIRTGMQFPSLDPASIVSALGAATEHLGFAVTSSVIQSHPFDFARKMSTLDHLTGGRVAWNIVTSYLDNAARNFGAARLTDHDERYRWAEEYVDVAYKLWEASWEDDALVADPERGVFADPAKVHKIHHRGARYAVEGPHLSEPSPQRTPLLFQAGGSEAGRDFAARHAEATFIASRTPESAARTVADLRARARALGRADDELKIIVALAPVIGPTEAEALRRRSEIKAWLSLEALQAFYSGSLGVDLADIDPARPLSDLLATNHVRGNVRAFVESAPKHAFTFGDLLKETNSARFAGTPEQIADEVERYAAAGVDGFNVFPVATLGWWDEFVDEVVPVLQRRGLMQTAYTPGTLREKLHGRGAFLPDHHPARRTRAAVRALDAVDTVPRPA</sequence>
<dbReference type="Gene3D" id="3.20.20.30">
    <property type="entry name" value="Luciferase-like domain"/>
    <property type="match status" value="1"/>
</dbReference>
<evidence type="ECO:0000256" key="5">
    <source>
        <dbReference type="ARBA" id="ARBA00033748"/>
    </source>
</evidence>
<dbReference type="InterPro" id="IPR051260">
    <property type="entry name" value="Diverse_substr_monoxygenases"/>
</dbReference>
<evidence type="ECO:0000259" key="6">
    <source>
        <dbReference type="Pfam" id="PF00296"/>
    </source>
</evidence>
<organism evidence="7 8">
    <name type="scientific">Robbsia betulipollinis</name>
    <dbReference type="NCBI Taxonomy" id="2981849"/>
    <lineage>
        <taxon>Bacteria</taxon>
        <taxon>Pseudomonadati</taxon>
        <taxon>Pseudomonadota</taxon>
        <taxon>Betaproteobacteria</taxon>
        <taxon>Burkholderiales</taxon>
        <taxon>Burkholderiaceae</taxon>
        <taxon>Robbsia</taxon>
    </lineage>
</organism>
<dbReference type="EMBL" id="JAPMXC010000001">
    <property type="protein sequence ID" value="MCY0386725.1"/>
    <property type="molecule type" value="Genomic_DNA"/>
</dbReference>
<reference evidence="7" key="1">
    <citation type="submission" date="2022-11" db="EMBL/GenBank/DDBJ databases">
        <title>Robbsia betulipollinis sp. nov., isolated from pollen of birch (Betula pendula).</title>
        <authorList>
            <person name="Shi H."/>
            <person name="Ambika Manirajan B."/>
            <person name="Ratering S."/>
            <person name="Geissler-Plaum R."/>
            <person name="Schnell S."/>
        </authorList>
    </citation>
    <scope>NUCLEOTIDE SEQUENCE</scope>
    <source>
        <strain evidence="7">Bb-Pol-6</strain>
    </source>
</reference>
<evidence type="ECO:0000313" key="7">
    <source>
        <dbReference type="EMBL" id="MCY0386725.1"/>
    </source>
</evidence>
<evidence type="ECO:0000256" key="2">
    <source>
        <dbReference type="ARBA" id="ARBA00022643"/>
    </source>
</evidence>
<dbReference type="RefSeq" id="WP_267846303.1">
    <property type="nucleotide sequence ID" value="NZ_JAPMXC010000001.1"/>
</dbReference>
<evidence type="ECO:0000256" key="1">
    <source>
        <dbReference type="ARBA" id="ARBA00022630"/>
    </source>
</evidence>
<feature type="domain" description="Luciferase-like" evidence="6">
    <location>
        <begin position="31"/>
        <end position="389"/>
    </location>
</feature>
<dbReference type="PIRSF" id="PIRSF000337">
    <property type="entry name" value="NTA_MOA"/>
    <property type="match status" value="1"/>
</dbReference>
<keyword evidence="4" id="KW-0503">Monooxygenase</keyword>
<evidence type="ECO:0000313" key="8">
    <source>
        <dbReference type="Proteomes" id="UP001082899"/>
    </source>
</evidence>
<accession>A0ABT3ZJM8</accession>
<dbReference type="PANTHER" id="PTHR30011:SF16">
    <property type="entry name" value="C2H2 FINGER DOMAIN TRANSCRIPTION FACTOR (EUROFUNG)-RELATED"/>
    <property type="match status" value="1"/>
</dbReference>
<dbReference type="Pfam" id="PF00296">
    <property type="entry name" value="Bac_luciferase"/>
    <property type="match status" value="1"/>
</dbReference>
<comment type="similarity">
    <text evidence="5">Belongs to the NtaA/SnaA/DszA monooxygenase family.</text>
</comment>
<comment type="caution">
    <text evidence="7">The sequence shown here is derived from an EMBL/GenBank/DDBJ whole genome shotgun (WGS) entry which is preliminary data.</text>
</comment>
<evidence type="ECO:0000256" key="4">
    <source>
        <dbReference type="ARBA" id="ARBA00023033"/>
    </source>
</evidence>
<dbReference type="Proteomes" id="UP001082899">
    <property type="component" value="Unassembled WGS sequence"/>
</dbReference>
<keyword evidence="8" id="KW-1185">Reference proteome</keyword>